<dbReference type="PROSITE" id="PS51257">
    <property type="entry name" value="PROKAR_LIPOPROTEIN"/>
    <property type="match status" value="1"/>
</dbReference>
<feature type="chain" id="PRO_5015747915" description="Peptidoglycan binding protein" evidence="1">
    <location>
        <begin position="30"/>
        <end position="179"/>
    </location>
</feature>
<keyword evidence="3" id="KW-1185">Reference proteome</keyword>
<dbReference type="Proteomes" id="UP000244077">
    <property type="component" value="Unassembled WGS sequence"/>
</dbReference>
<dbReference type="EMBL" id="QAOH01000006">
    <property type="protein sequence ID" value="PTQ72634.1"/>
    <property type="molecule type" value="Genomic_DNA"/>
</dbReference>
<name>A0A2T5HM45_9RHOB</name>
<reference evidence="2 3" key="1">
    <citation type="submission" date="2018-04" db="EMBL/GenBank/DDBJ databases">
        <title>Genomic Encyclopedia of Archaeal and Bacterial Type Strains, Phase II (KMG-II): from individual species to whole genera.</title>
        <authorList>
            <person name="Goeker M."/>
        </authorList>
    </citation>
    <scope>NUCLEOTIDE SEQUENCE [LARGE SCALE GENOMIC DNA]</scope>
    <source>
        <strain evidence="2 3">DSM 100434</strain>
    </source>
</reference>
<evidence type="ECO:0000256" key="1">
    <source>
        <dbReference type="SAM" id="SignalP"/>
    </source>
</evidence>
<sequence>MSRAMIHKSPPLRLPLVLMAVLLTACQMSNPDNEILRAAETPGAPPGADPNACYARHVTPAIIETVTEQVMVQPPQIDSSGKVIYPAVYRTETRQEIVRERKELWFETLCREDWTPEFISSVQRALQVRDYFHGTVNGRMDHATRRAIRTYQFEQGVDSEVLSIAAARQLGLKEVPRED</sequence>
<organism evidence="2 3">
    <name type="scientific">Celeribacter persicus</name>
    <dbReference type="NCBI Taxonomy" id="1651082"/>
    <lineage>
        <taxon>Bacteria</taxon>
        <taxon>Pseudomonadati</taxon>
        <taxon>Pseudomonadota</taxon>
        <taxon>Alphaproteobacteria</taxon>
        <taxon>Rhodobacterales</taxon>
        <taxon>Roseobacteraceae</taxon>
        <taxon>Celeribacter</taxon>
    </lineage>
</organism>
<accession>A0A2T5HM45</accession>
<protein>
    <recommendedName>
        <fullName evidence="4">Peptidoglycan binding protein</fullName>
    </recommendedName>
</protein>
<dbReference type="SUPFAM" id="SSF47090">
    <property type="entry name" value="PGBD-like"/>
    <property type="match status" value="1"/>
</dbReference>
<evidence type="ECO:0000313" key="3">
    <source>
        <dbReference type="Proteomes" id="UP000244077"/>
    </source>
</evidence>
<proteinExistence type="predicted"/>
<evidence type="ECO:0000313" key="2">
    <source>
        <dbReference type="EMBL" id="PTQ72634.1"/>
    </source>
</evidence>
<gene>
    <name evidence="2" type="ORF">C8N42_106144</name>
</gene>
<dbReference type="InterPro" id="IPR036365">
    <property type="entry name" value="PGBD-like_sf"/>
</dbReference>
<comment type="caution">
    <text evidence="2">The sequence shown here is derived from an EMBL/GenBank/DDBJ whole genome shotgun (WGS) entry which is preliminary data.</text>
</comment>
<evidence type="ECO:0008006" key="4">
    <source>
        <dbReference type="Google" id="ProtNLM"/>
    </source>
</evidence>
<keyword evidence="1" id="KW-0732">Signal</keyword>
<dbReference type="AlphaFoldDB" id="A0A2T5HM45"/>
<feature type="signal peptide" evidence="1">
    <location>
        <begin position="1"/>
        <end position="29"/>
    </location>
</feature>